<sequence length="143" mass="16026">MLNLPKEVLLFFVSNYYDIILAVVLSIGVAFLLSKALRRGSHKADGIPGRLGLPLVGETFSFLAATNSTKGCYDFVKLRRLWHGKWFKTRLFGNIHVYVPSVEGAKTILRNDFGLFNRAYVKSMADTVGRKSLLCAPQETQKD</sequence>
<evidence type="ECO:0000313" key="3">
    <source>
        <dbReference type="Proteomes" id="UP001642360"/>
    </source>
</evidence>
<dbReference type="InterPro" id="IPR036396">
    <property type="entry name" value="Cyt_P450_sf"/>
</dbReference>
<reference evidence="2 3" key="1">
    <citation type="submission" date="2024-02" db="EMBL/GenBank/DDBJ databases">
        <authorList>
            <person name="Vignale AGUSTIN F."/>
            <person name="Sosa J E."/>
            <person name="Modenutti C."/>
        </authorList>
    </citation>
    <scope>NUCLEOTIDE SEQUENCE [LARGE SCALE GENOMIC DNA]</scope>
</reference>
<accession>A0ABC8SIT9</accession>
<dbReference type="AlphaFoldDB" id="A0ABC8SIT9"/>
<keyword evidence="3" id="KW-1185">Reference proteome</keyword>
<protein>
    <submittedName>
        <fullName evidence="2">Uncharacterized protein</fullName>
    </submittedName>
</protein>
<dbReference type="SUPFAM" id="SSF48264">
    <property type="entry name" value="Cytochrome P450"/>
    <property type="match status" value="1"/>
</dbReference>
<feature type="transmembrane region" description="Helical" evidence="1">
    <location>
        <begin position="12"/>
        <end position="33"/>
    </location>
</feature>
<evidence type="ECO:0000313" key="2">
    <source>
        <dbReference type="EMBL" id="CAK9157113.1"/>
    </source>
</evidence>
<dbReference type="EMBL" id="CAUOFW020002947">
    <property type="protein sequence ID" value="CAK9157113.1"/>
    <property type="molecule type" value="Genomic_DNA"/>
</dbReference>
<comment type="caution">
    <text evidence="2">The sequence shown here is derived from an EMBL/GenBank/DDBJ whole genome shotgun (WGS) entry which is preliminary data.</text>
</comment>
<proteinExistence type="predicted"/>
<keyword evidence="1" id="KW-0472">Membrane</keyword>
<dbReference type="Proteomes" id="UP001642360">
    <property type="component" value="Unassembled WGS sequence"/>
</dbReference>
<name>A0ABC8SIT9_9AQUA</name>
<keyword evidence="1" id="KW-1133">Transmembrane helix</keyword>
<gene>
    <name evidence="2" type="ORF">ILEXP_LOCUS25666</name>
</gene>
<dbReference type="Gene3D" id="1.10.630.10">
    <property type="entry name" value="Cytochrome P450"/>
    <property type="match status" value="1"/>
</dbReference>
<organism evidence="2 3">
    <name type="scientific">Ilex paraguariensis</name>
    <name type="common">yerba mate</name>
    <dbReference type="NCBI Taxonomy" id="185542"/>
    <lineage>
        <taxon>Eukaryota</taxon>
        <taxon>Viridiplantae</taxon>
        <taxon>Streptophyta</taxon>
        <taxon>Embryophyta</taxon>
        <taxon>Tracheophyta</taxon>
        <taxon>Spermatophyta</taxon>
        <taxon>Magnoliopsida</taxon>
        <taxon>eudicotyledons</taxon>
        <taxon>Gunneridae</taxon>
        <taxon>Pentapetalae</taxon>
        <taxon>asterids</taxon>
        <taxon>campanulids</taxon>
        <taxon>Aquifoliales</taxon>
        <taxon>Aquifoliaceae</taxon>
        <taxon>Ilex</taxon>
    </lineage>
</organism>
<evidence type="ECO:0000256" key="1">
    <source>
        <dbReference type="SAM" id="Phobius"/>
    </source>
</evidence>
<keyword evidence="1" id="KW-0812">Transmembrane</keyword>